<keyword evidence="8 11" id="KW-1133">Transmembrane helix</keyword>
<dbReference type="InterPro" id="IPR036890">
    <property type="entry name" value="HATPase_C_sf"/>
</dbReference>
<dbReference type="PROSITE" id="PS50109">
    <property type="entry name" value="HIS_KIN"/>
    <property type="match status" value="1"/>
</dbReference>
<dbReference type="SMART" id="SM00387">
    <property type="entry name" value="HATPase_c"/>
    <property type="match status" value="1"/>
</dbReference>
<evidence type="ECO:0000256" key="6">
    <source>
        <dbReference type="ARBA" id="ARBA00022692"/>
    </source>
</evidence>
<gene>
    <name evidence="13" type="ORF">D7D52_09140</name>
</gene>
<evidence type="ECO:0000259" key="12">
    <source>
        <dbReference type="PROSITE" id="PS50109"/>
    </source>
</evidence>
<keyword evidence="6 11" id="KW-0812">Transmembrane</keyword>
<dbReference type="EC" id="2.7.13.3" evidence="3"/>
<dbReference type="PANTHER" id="PTHR45436:SF5">
    <property type="entry name" value="SENSOR HISTIDINE KINASE TRCS"/>
    <property type="match status" value="1"/>
</dbReference>
<sequence length="434" mass="45888">MSAHRSPAVARMTRARWIMTALVTVITATAVLVFGSVAASIDAHARQARADDQVERVAGGLARAIQHDDKQVLDLSTVIDDQLAKGSTAVVVAVKKPGEQWKQAHTYQRSLLPDDTQIATLATQTEDGADGVIYQGHRFAGTDITGRAVTVAGSPVFWNDWDNIVVILAGTEAMAGAGEHRTLVWELTIGGALLVLLSAAATFLLSGRSQRQALRLLDEHEQFLGDAAHELRTPLTTLKLLTESRPKPEEVQQTLAEARRLADRMARLVTGLLARARMQSGIAEPERTLLRLDQIAEAVAEEAADARIVVTAHPSVVVGDPQLLSLAIRNMLENGLTHGAVNRAAPVEVHVAEGRVSIRDHGPGVDPVMAASPFNRGAAGRTGRNGIGLALVAWVAQAHGGNASIEPAAGGGTIATLWLPPADITVGVPTPARP</sequence>
<dbReference type="Proteomes" id="UP000267164">
    <property type="component" value="Chromosome"/>
</dbReference>
<evidence type="ECO:0000256" key="9">
    <source>
        <dbReference type="ARBA" id="ARBA00023012"/>
    </source>
</evidence>
<evidence type="ECO:0000256" key="4">
    <source>
        <dbReference type="ARBA" id="ARBA00022553"/>
    </source>
</evidence>
<dbReference type="SMART" id="SM00388">
    <property type="entry name" value="HisKA"/>
    <property type="match status" value="1"/>
</dbReference>
<comment type="catalytic activity">
    <reaction evidence="1">
        <text>ATP + protein L-histidine = ADP + protein N-phospho-L-histidine.</text>
        <dbReference type="EC" id="2.7.13.3"/>
    </reaction>
</comment>
<comment type="subcellular location">
    <subcellularLocation>
        <location evidence="2">Cell membrane</location>
    </subcellularLocation>
</comment>
<dbReference type="PRINTS" id="PR00344">
    <property type="entry name" value="BCTRLSENSOR"/>
</dbReference>
<evidence type="ECO:0000313" key="14">
    <source>
        <dbReference type="Proteomes" id="UP000267164"/>
    </source>
</evidence>
<dbReference type="AlphaFoldDB" id="A0A386ZA02"/>
<name>A0A386ZA02_9NOCA</name>
<dbReference type="Pfam" id="PF02518">
    <property type="entry name" value="HATPase_c"/>
    <property type="match status" value="1"/>
</dbReference>
<dbReference type="InterPro" id="IPR003661">
    <property type="entry name" value="HisK_dim/P_dom"/>
</dbReference>
<dbReference type="GO" id="GO:0000155">
    <property type="term" value="F:phosphorelay sensor kinase activity"/>
    <property type="evidence" value="ECO:0007669"/>
    <property type="project" value="InterPro"/>
</dbReference>
<dbReference type="KEGG" id="nyu:D7D52_09140"/>
<dbReference type="InterPro" id="IPR050428">
    <property type="entry name" value="TCS_sensor_his_kinase"/>
</dbReference>
<protein>
    <recommendedName>
        <fullName evidence="3">histidine kinase</fullName>
        <ecNumber evidence="3">2.7.13.3</ecNumber>
    </recommendedName>
</protein>
<evidence type="ECO:0000256" key="7">
    <source>
        <dbReference type="ARBA" id="ARBA00022777"/>
    </source>
</evidence>
<dbReference type="InterPro" id="IPR003594">
    <property type="entry name" value="HATPase_dom"/>
</dbReference>
<evidence type="ECO:0000256" key="2">
    <source>
        <dbReference type="ARBA" id="ARBA00004236"/>
    </source>
</evidence>
<dbReference type="Gene3D" id="3.30.565.10">
    <property type="entry name" value="Histidine kinase-like ATPase, C-terminal domain"/>
    <property type="match status" value="1"/>
</dbReference>
<keyword evidence="4" id="KW-0597">Phosphoprotein</keyword>
<evidence type="ECO:0000256" key="8">
    <source>
        <dbReference type="ARBA" id="ARBA00022989"/>
    </source>
</evidence>
<keyword evidence="7 13" id="KW-0418">Kinase</keyword>
<keyword evidence="14" id="KW-1185">Reference proteome</keyword>
<dbReference type="InterPro" id="IPR036097">
    <property type="entry name" value="HisK_dim/P_sf"/>
</dbReference>
<keyword evidence="10 11" id="KW-0472">Membrane</keyword>
<reference evidence="13 14" key="1">
    <citation type="submission" date="2018-09" db="EMBL/GenBank/DDBJ databases">
        <title>Nocardia yunnanensis sp. nov., an actinomycete isolated from a soil sample.</title>
        <authorList>
            <person name="Zhang J."/>
        </authorList>
    </citation>
    <scope>NUCLEOTIDE SEQUENCE [LARGE SCALE GENOMIC DNA]</scope>
    <source>
        <strain evidence="13 14">CFHS0054</strain>
    </source>
</reference>
<dbReference type="PANTHER" id="PTHR45436">
    <property type="entry name" value="SENSOR HISTIDINE KINASE YKOH"/>
    <property type="match status" value="1"/>
</dbReference>
<evidence type="ECO:0000256" key="1">
    <source>
        <dbReference type="ARBA" id="ARBA00000085"/>
    </source>
</evidence>
<evidence type="ECO:0000256" key="3">
    <source>
        <dbReference type="ARBA" id="ARBA00012438"/>
    </source>
</evidence>
<keyword evidence="5" id="KW-0808">Transferase</keyword>
<evidence type="ECO:0000256" key="5">
    <source>
        <dbReference type="ARBA" id="ARBA00022679"/>
    </source>
</evidence>
<dbReference type="SUPFAM" id="SSF47384">
    <property type="entry name" value="Homodimeric domain of signal transducing histidine kinase"/>
    <property type="match status" value="1"/>
</dbReference>
<dbReference type="EMBL" id="CP032568">
    <property type="protein sequence ID" value="AYF74003.1"/>
    <property type="molecule type" value="Genomic_DNA"/>
</dbReference>
<dbReference type="InterPro" id="IPR004358">
    <property type="entry name" value="Sig_transdc_His_kin-like_C"/>
</dbReference>
<accession>A0A386ZA02</accession>
<evidence type="ECO:0000256" key="11">
    <source>
        <dbReference type="SAM" id="Phobius"/>
    </source>
</evidence>
<dbReference type="InterPro" id="IPR005467">
    <property type="entry name" value="His_kinase_dom"/>
</dbReference>
<dbReference type="SUPFAM" id="SSF55874">
    <property type="entry name" value="ATPase domain of HSP90 chaperone/DNA topoisomerase II/histidine kinase"/>
    <property type="match status" value="1"/>
</dbReference>
<organism evidence="13 14">
    <name type="scientific">Nocardia yunnanensis</name>
    <dbReference type="NCBI Taxonomy" id="2382165"/>
    <lineage>
        <taxon>Bacteria</taxon>
        <taxon>Bacillati</taxon>
        <taxon>Actinomycetota</taxon>
        <taxon>Actinomycetes</taxon>
        <taxon>Mycobacteriales</taxon>
        <taxon>Nocardiaceae</taxon>
        <taxon>Nocardia</taxon>
    </lineage>
</organism>
<feature type="domain" description="Histidine kinase" evidence="12">
    <location>
        <begin position="226"/>
        <end position="423"/>
    </location>
</feature>
<feature type="transmembrane region" description="Helical" evidence="11">
    <location>
        <begin position="183"/>
        <end position="205"/>
    </location>
</feature>
<proteinExistence type="predicted"/>
<keyword evidence="9" id="KW-0902">Two-component regulatory system</keyword>
<dbReference type="Gene3D" id="1.10.287.130">
    <property type="match status" value="1"/>
</dbReference>
<evidence type="ECO:0000313" key="13">
    <source>
        <dbReference type="EMBL" id="AYF74003.1"/>
    </source>
</evidence>
<dbReference type="Pfam" id="PF00512">
    <property type="entry name" value="HisKA"/>
    <property type="match status" value="1"/>
</dbReference>
<evidence type="ECO:0000256" key="10">
    <source>
        <dbReference type="ARBA" id="ARBA00023136"/>
    </source>
</evidence>
<dbReference type="GO" id="GO:0005886">
    <property type="term" value="C:plasma membrane"/>
    <property type="evidence" value="ECO:0007669"/>
    <property type="project" value="UniProtKB-SubCell"/>
</dbReference>
<dbReference type="OrthoDB" id="5012372at2"/>